<dbReference type="PANTHER" id="PTHR43046:SF14">
    <property type="entry name" value="MUTT_NUDIX FAMILY PROTEIN"/>
    <property type="match status" value="1"/>
</dbReference>
<dbReference type="Pfam" id="PF00293">
    <property type="entry name" value="NUDIX"/>
    <property type="match status" value="1"/>
</dbReference>
<comment type="cofactor">
    <cofactor evidence="1">
        <name>Mg(2+)</name>
        <dbReference type="ChEBI" id="CHEBI:18420"/>
    </cofactor>
</comment>
<accession>A0AB39V4B1</accession>
<dbReference type="KEGG" id="lala:AB8B28_10825"/>
<evidence type="ECO:0000313" key="4">
    <source>
        <dbReference type="EMBL" id="XDU62117.1"/>
    </source>
</evidence>
<dbReference type="AlphaFoldDB" id="A0AB39V4B1"/>
<evidence type="ECO:0000256" key="1">
    <source>
        <dbReference type="ARBA" id="ARBA00001946"/>
    </source>
</evidence>
<dbReference type="RefSeq" id="WP_369715743.1">
    <property type="nucleotide sequence ID" value="NZ_CP165647.1"/>
</dbReference>
<feature type="domain" description="Nudix hydrolase" evidence="3">
    <location>
        <begin position="13"/>
        <end position="142"/>
    </location>
</feature>
<dbReference type="SUPFAM" id="SSF55811">
    <property type="entry name" value="Nudix"/>
    <property type="match status" value="1"/>
</dbReference>
<dbReference type="EMBL" id="CP165647">
    <property type="protein sequence ID" value="XDU62117.1"/>
    <property type="molecule type" value="Genomic_DNA"/>
</dbReference>
<dbReference type="Gene3D" id="3.90.79.10">
    <property type="entry name" value="Nucleoside Triphosphate Pyrophosphohydrolase"/>
    <property type="match status" value="1"/>
</dbReference>
<sequence length="157" mass="18450">MRKQGEKMEEVRPRIRVAGILVENNKILLIQHHKNNKKYWLIPGGGNDWGETTKQALIREYKEETNLDIEVDEFLFFSETISPNKERHVLNLFFKVHRNNKNDDIIKLGNEAVLTDLKFVAKEELQSMTIYPNIKENLLKIINGEKVENYLGSLWND</sequence>
<evidence type="ECO:0000259" key="3">
    <source>
        <dbReference type="PROSITE" id="PS51462"/>
    </source>
</evidence>
<evidence type="ECO:0000256" key="2">
    <source>
        <dbReference type="ARBA" id="ARBA00022801"/>
    </source>
</evidence>
<name>A0AB39V4B1_9FUSO</name>
<dbReference type="InterPro" id="IPR000086">
    <property type="entry name" value="NUDIX_hydrolase_dom"/>
</dbReference>
<protein>
    <submittedName>
        <fullName evidence="4">NUDIX domain-containing protein</fullName>
    </submittedName>
</protein>
<dbReference type="InterPro" id="IPR015797">
    <property type="entry name" value="NUDIX_hydrolase-like_dom_sf"/>
</dbReference>
<proteinExistence type="predicted"/>
<gene>
    <name evidence="4" type="ORF">AB8B28_10825</name>
</gene>
<reference evidence="4" key="1">
    <citation type="submission" date="2024-07" db="EMBL/GenBank/DDBJ databases">
        <authorList>
            <person name="Li X.-J."/>
            <person name="Wang X."/>
        </authorList>
    </citation>
    <scope>NUCLEOTIDE SEQUENCE</scope>
    <source>
        <strain evidence="4">HSP-536</strain>
    </source>
</reference>
<dbReference type="CDD" id="cd18880">
    <property type="entry name" value="NUDIX_ADPRase"/>
    <property type="match status" value="1"/>
</dbReference>
<dbReference type="PROSITE" id="PS51462">
    <property type="entry name" value="NUDIX"/>
    <property type="match status" value="1"/>
</dbReference>
<organism evidence="4">
    <name type="scientific">Leptotrichia alba</name>
    <dbReference type="NCBI Taxonomy" id="3239304"/>
    <lineage>
        <taxon>Bacteria</taxon>
        <taxon>Fusobacteriati</taxon>
        <taxon>Fusobacteriota</taxon>
        <taxon>Fusobacteriia</taxon>
        <taxon>Fusobacteriales</taxon>
        <taxon>Leptotrichiaceae</taxon>
        <taxon>Leptotrichia</taxon>
    </lineage>
</organism>
<keyword evidence="2" id="KW-0378">Hydrolase</keyword>
<dbReference type="GO" id="GO:0016787">
    <property type="term" value="F:hydrolase activity"/>
    <property type="evidence" value="ECO:0007669"/>
    <property type="project" value="UniProtKB-KW"/>
</dbReference>
<dbReference type="PANTHER" id="PTHR43046">
    <property type="entry name" value="GDP-MANNOSE MANNOSYL HYDROLASE"/>
    <property type="match status" value="1"/>
</dbReference>